<evidence type="ECO:0000259" key="5">
    <source>
        <dbReference type="Pfam" id="PF01850"/>
    </source>
</evidence>
<dbReference type="SUPFAM" id="SSF88723">
    <property type="entry name" value="PIN domain-like"/>
    <property type="match status" value="1"/>
</dbReference>
<keyword evidence="1" id="KW-0540">Nuclease</keyword>
<dbReference type="CDD" id="cd09854">
    <property type="entry name" value="PIN_VapC-like"/>
    <property type="match status" value="1"/>
</dbReference>
<gene>
    <name evidence="6" type="ORF">VVR66_15070</name>
</gene>
<feature type="domain" description="PIN" evidence="5">
    <location>
        <begin position="2"/>
        <end position="112"/>
    </location>
</feature>
<dbReference type="InterPro" id="IPR029060">
    <property type="entry name" value="PIN-like_dom_sf"/>
</dbReference>
<evidence type="ECO:0000313" key="6">
    <source>
        <dbReference type="EMBL" id="MEX3596035.1"/>
    </source>
</evidence>
<name>A0ABV3V5K1_9MICC</name>
<dbReference type="Pfam" id="PF01850">
    <property type="entry name" value="PIN"/>
    <property type="match status" value="1"/>
</dbReference>
<proteinExistence type="predicted"/>
<keyword evidence="4" id="KW-0460">Magnesium</keyword>
<dbReference type="Proteomes" id="UP001558481">
    <property type="component" value="Unassembled WGS sequence"/>
</dbReference>
<organism evidence="6 7">
    <name type="scientific">Kocuria carniphila</name>
    <dbReference type="NCBI Taxonomy" id="262208"/>
    <lineage>
        <taxon>Bacteria</taxon>
        <taxon>Bacillati</taxon>
        <taxon>Actinomycetota</taxon>
        <taxon>Actinomycetes</taxon>
        <taxon>Micrococcales</taxon>
        <taxon>Micrococcaceae</taxon>
        <taxon>Kocuria</taxon>
    </lineage>
</organism>
<evidence type="ECO:0000256" key="4">
    <source>
        <dbReference type="ARBA" id="ARBA00022842"/>
    </source>
</evidence>
<keyword evidence="2" id="KW-0479">Metal-binding</keyword>
<accession>A0ABV3V5K1</accession>
<comment type="caution">
    <text evidence="6">The sequence shown here is derived from an EMBL/GenBank/DDBJ whole genome shotgun (WGS) entry which is preliminary data.</text>
</comment>
<dbReference type="InterPro" id="IPR002716">
    <property type="entry name" value="PIN_dom"/>
</dbReference>
<dbReference type="Gene3D" id="3.40.50.1010">
    <property type="entry name" value="5'-nuclease"/>
    <property type="match status" value="1"/>
</dbReference>
<dbReference type="RefSeq" id="WP_368630084.1">
    <property type="nucleotide sequence ID" value="NZ_JAYWLT010000026.1"/>
</dbReference>
<keyword evidence="7" id="KW-1185">Reference proteome</keyword>
<evidence type="ECO:0000313" key="7">
    <source>
        <dbReference type="Proteomes" id="UP001558481"/>
    </source>
</evidence>
<reference evidence="6 7" key="1">
    <citation type="journal article" date="2024" name="Fungal Genet. Biol.">
        <title>The porcine skin microbiome exhibits broad fungal antagonism.</title>
        <authorList>
            <person name="De La Cruz K.F."/>
            <person name="Townsend E.C."/>
            <person name="Alex Cheong J.Z."/>
            <person name="Salamzade R."/>
            <person name="Liu A."/>
            <person name="Sandstrom S."/>
            <person name="Davila E."/>
            <person name="Huang L."/>
            <person name="Xu K.H."/>
            <person name="Wu S.Y."/>
            <person name="Meudt J.J."/>
            <person name="Shanmuganayagam D."/>
            <person name="Gibson A.L.F."/>
            <person name="Kalan L.R."/>
        </authorList>
    </citation>
    <scope>NUCLEOTIDE SEQUENCE [LARGE SCALE GENOMIC DNA]</scope>
    <source>
        <strain evidence="6 7">LK2625</strain>
    </source>
</reference>
<evidence type="ECO:0000256" key="2">
    <source>
        <dbReference type="ARBA" id="ARBA00022723"/>
    </source>
</evidence>
<dbReference type="EMBL" id="JAYWLU010000022">
    <property type="protein sequence ID" value="MEX3596035.1"/>
    <property type="molecule type" value="Genomic_DNA"/>
</dbReference>
<protein>
    <submittedName>
        <fullName evidence="6">Type II toxin-antitoxin system VapC family toxin</fullName>
    </submittedName>
</protein>
<evidence type="ECO:0000256" key="3">
    <source>
        <dbReference type="ARBA" id="ARBA00022801"/>
    </source>
</evidence>
<keyword evidence="3" id="KW-0378">Hydrolase</keyword>
<sequence length="123" mass="13808">MILVDTSIWIDHLHGSEPVMLALLEQDLVGYHPFVVQELSLGSIRNRDSVLGMIENLEQFPMMSHLETKTLVRSGQLWERGLSAIDVHLLGSVSLVGGARLWTRDKRLRKACEDLGVGYLEQA</sequence>
<evidence type="ECO:0000256" key="1">
    <source>
        <dbReference type="ARBA" id="ARBA00022722"/>
    </source>
</evidence>